<proteinExistence type="predicted"/>
<dbReference type="RefSeq" id="WP_130343793.1">
    <property type="nucleotide sequence ID" value="NZ_SGWQ01000003.1"/>
</dbReference>
<dbReference type="AlphaFoldDB" id="A0A4V2ETE4"/>
<feature type="compositionally biased region" description="Gly residues" evidence="1">
    <location>
        <begin position="368"/>
        <end position="379"/>
    </location>
</feature>
<accession>A0A4V2ETE4</accession>
<evidence type="ECO:0000313" key="4">
    <source>
        <dbReference type="Proteomes" id="UP000294257"/>
    </source>
</evidence>
<dbReference type="InterPro" id="IPR054246">
    <property type="entry name" value="DUF6973"/>
</dbReference>
<protein>
    <recommendedName>
        <fullName evidence="2">DUF6973 domain-containing protein</fullName>
    </recommendedName>
</protein>
<evidence type="ECO:0000259" key="2">
    <source>
        <dbReference type="Pfam" id="PF22322"/>
    </source>
</evidence>
<feature type="region of interest" description="Disordered" evidence="1">
    <location>
        <begin position="233"/>
        <end position="257"/>
    </location>
</feature>
<feature type="compositionally biased region" description="Basic and acidic residues" evidence="1">
    <location>
        <begin position="244"/>
        <end position="257"/>
    </location>
</feature>
<reference evidence="3 4" key="1">
    <citation type="submission" date="2019-02" db="EMBL/GenBank/DDBJ databases">
        <title>Genomic Encyclopedia of Type Strains, Phase IV (KMG-IV): sequencing the most valuable type-strain genomes for metagenomic binning, comparative biology and taxonomic classification.</title>
        <authorList>
            <person name="Goeker M."/>
        </authorList>
    </citation>
    <scope>NUCLEOTIDE SEQUENCE [LARGE SCALE GENOMIC DNA]</scope>
    <source>
        <strain evidence="3 4">DSM 101727</strain>
    </source>
</reference>
<name>A0A4V2ETE4_9PSEU</name>
<gene>
    <name evidence="3" type="ORF">EV193_10396</name>
</gene>
<dbReference type="Proteomes" id="UP000294257">
    <property type="component" value="Unassembled WGS sequence"/>
</dbReference>
<comment type="caution">
    <text evidence="3">The sequence shown here is derived from an EMBL/GenBank/DDBJ whole genome shotgun (WGS) entry which is preliminary data.</text>
</comment>
<sequence>MVSFADVRRWDAAHLEDAEIALKSRGEQLLGFADEIQISGGAVTWIGPAADGAKGRRDVVADKIEHLVAETTAAKAAVGTAGDAVARLKQSVDLADSIAAKYQMVITNDGTVYDPYLLKQIDMGQQLIRQSVRKNLQDHAKNVIEQAERIDEGLAGVLGKIAQGKITDGGATDLGAAAAAGERQGSLHDQLLSQFPPPKIGKFVDLPFTDKKLTEEEWKLLRTRPWDIPEAKENEETATSAGKEVYKEETPGDKGDVDGHRDAFRHAYWNALNTNSFGQDFAEKIGTAHETSPIDPNAEPHLRPSDVGIAMDLHNNEVGRQIAAEHPGASQDQLKQYVHQAVQDGRMVVVNQEGRLVPSNQVEVGQTGYSGGGPRSPGK</sequence>
<dbReference type="EMBL" id="SGWQ01000003">
    <property type="protein sequence ID" value="RZS40783.1"/>
    <property type="molecule type" value="Genomic_DNA"/>
</dbReference>
<evidence type="ECO:0000256" key="1">
    <source>
        <dbReference type="SAM" id="MobiDB-lite"/>
    </source>
</evidence>
<dbReference type="Pfam" id="PF22322">
    <property type="entry name" value="DUF6973"/>
    <property type="match status" value="1"/>
</dbReference>
<evidence type="ECO:0000313" key="3">
    <source>
        <dbReference type="EMBL" id="RZS40783.1"/>
    </source>
</evidence>
<feature type="region of interest" description="Disordered" evidence="1">
    <location>
        <begin position="358"/>
        <end position="379"/>
    </location>
</feature>
<dbReference type="OrthoDB" id="1187707at2"/>
<organism evidence="3 4">
    <name type="scientific">Herbihabitans rhizosphaerae</name>
    <dbReference type="NCBI Taxonomy" id="1872711"/>
    <lineage>
        <taxon>Bacteria</taxon>
        <taxon>Bacillati</taxon>
        <taxon>Actinomycetota</taxon>
        <taxon>Actinomycetes</taxon>
        <taxon>Pseudonocardiales</taxon>
        <taxon>Pseudonocardiaceae</taxon>
        <taxon>Herbihabitans</taxon>
    </lineage>
</organism>
<keyword evidence="4" id="KW-1185">Reference proteome</keyword>
<feature type="domain" description="DUF6973" evidence="2">
    <location>
        <begin position="219"/>
        <end position="345"/>
    </location>
</feature>